<evidence type="ECO:0000313" key="1">
    <source>
        <dbReference type="EMBL" id="CBH96517.1"/>
    </source>
</evidence>
<organism evidence="1">
    <name type="scientific">mine drainage metagenome</name>
    <dbReference type="NCBI Taxonomy" id="410659"/>
    <lineage>
        <taxon>unclassified sequences</taxon>
        <taxon>metagenomes</taxon>
        <taxon>ecological metagenomes</taxon>
    </lineage>
</organism>
<gene>
    <name evidence="1" type="ORF">CARN2_1376</name>
</gene>
<proteinExistence type="predicted"/>
<protein>
    <submittedName>
        <fullName evidence="1">Uncharacterized protein</fullName>
    </submittedName>
</protein>
<accession>E6PNL5</accession>
<dbReference type="AlphaFoldDB" id="E6PNL5"/>
<dbReference type="EMBL" id="CABM01000027">
    <property type="protein sequence ID" value="CBH96517.1"/>
    <property type="molecule type" value="Genomic_DNA"/>
</dbReference>
<sequence length="92" mass="9573">MLSEIGLELADLFPGGSRQSFASNSGPANWISAAAAADAVTEKAFHLLLLNGQCAGLDDAAFDLIDATTAFKNAARRAMRAASKSSRSNKND</sequence>
<name>E6PNL5_9ZZZZ</name>
<reference evidence="1" key="1">
    <citation type="submission" date="2009-10" db="EMBL/GenBank/DDBJ databases">
        <title>Diversity of trophic interactions inside an arsenic-rich microbial ecosystem.</title>
        <authorList>
            <person name="Bertin P.N."/>
            <person name="Heinrich-Salmeron A."/>
            <person name="Pelletier E."/>
            <person name="Goulhen-Chollet F."/>
            <person name="Arsene-Ploetze F."/>
            <person name="Gallien S."/>
            <person name="Calteau A."/>
            <person name="Vallenet D."/>
            <person name="Casiot C."/>
            <person name="Chane-Woon-Ming B."/>
            <person name="Giloteaux L."/>
            <person name="Barakat M."/>
            <person name="Bonnefoy V."/>
            <person name="Bruneel O."/>
            <person name="Chandler M."/>
            <person name="Cleiss J."/>
            <person name="Duran R."/>
            <person name="Elbaz-Poulichet F."/>
            <person name="Fonknechten N."/>
            <person name="Lauga B."/>
            <person name="Mornico D."/>
            <person name="Ortet P."/>
            <person name="Schaeffer C."/>
            <person name="Siguier P."/>
            <person name="Alexander Thil Smith A."/>
            <person name="Van Dorsselaer A."/>
            <person name="Weissenbach J."/>
            <person name="Medigue C."/>
            <person name="Le Paslier D."/>
        </authorList>
    </citation>
    <scope>NUCLEOTIDE SEQUENCE</scope>
</reference>
<comment type="caution">
    <text evidence="1">The sequence shown here is derived from an EMBL/GenBank/DDBJ whole genome shotgun (WGS) entry which is preliminary data.</text>
</comment>